<dbReference type="OrthoDB" id="9798416at2"/>
<reference evidence="1 2" key="1">
    <citation type="submission" date="2019-07" db="EMBL/GenBank/DDBJ databases">
        <title>Lysobacter weifangensis sp. nov., isolated from bensulfuron-methyl contaminated farmland soil.</title>
        <authorList>
            <person name="Zhao H."/>
        </authorList>
    </citation>
    <scope>NUCLEOTIDE SEQUENCE [LARGE SCALE GENOMIC DNA]</scope>
    <source>
        <strain evidence="1 2">CC-Bw-6</strain>
    </source>
</reference>
<dbReference type="EMBL" id="CP041742">
    <property type="protein sequence ID" value="QDQ72992.1"/>
    <property type="molecule type" value="Genomic_DNA"/>
</dbReference>
<evidence type="ECO:0000313" key="2">
    <source>
        <dbReference type="Proteomes" id="UP000315891"/>
    </source>
</evidence>
<dbReference type="Pfam" id="PF21716">
    <property type="entry name" value="dnstrm_HI1420"/>
    <property type="match status" value="1"/>
</dbReference>
<protein>
    <submittedName>
        <fullName evidence="1">Putative addiction module antidote protein</fullName>
    </submittedName>
</protein>
<dbReference type="InterPro" id="IPR014057">
    <property type="entry name" value="HI1420"/>
</dbReference>
<dbReference type="PANTHER" id="PTHR40275:SF1">
    <property type="entry name" value="SSL7038 PROTEIN"/>
    <property type="match status" value="1"/>
</dbReference>
<accession>A0A516V386</accession>
<evidence type="ECO:0000313" key="1">
    <source>
        <dbReference type="EMBL" id="QDQ72992.1"/>
    </source>
</evidence>
<organism evidence="1 2">
    <name type="scientific">Pseudoluteimonas lycopersici</name>
    <dbReference type="NCBI Taxonomy" id="1324796"/>
    <lineage>
        <taxon>Bacteria</taxon>
        <taxon>Pseudomonadati</taxon>
        <taxon>Pseudomonadota</taxon>
        <taxon>Gammaproteobacteria</taxon>
        <taxon>Lysobacterales</taxon>
        <taxon>Lysobacteraceae</taxon>
        <taxon>Pseudoluteimonas</taxon>
    </lineage>
</organism>
<dbReference type="AlphaFoldDB" id="A0A516V386"/>
<name>A0A516V386_9GAMM</name>
<proteinExistence type="predicted"/>
<dbReference type="RefSeq" id="WP_143878505.1">
    <property type="nucleotide sequence ID" value="NZ_BAABLZ010000002.1"/>
</dbReference>
<dbReference type="Proteomes" id="UP000315891">
    <property type="component" value="Chromosome"/>
</dbReference>
<keyword evidence="2" id="KW-1185">Reference proteome</keyword>
<gene>
    <name evidence="1" type="ORF">FNZ56_03465</name>
</gene>
<dbReference type="PANTHER" id="PTHR40275">
    <property type="entry name" value="SSL7038 PROTEIN"/>
    <property type="match status" value="1"/>
</dbReference>
<dbReference type="InterPro" id="IPR010982">
    <property type="entry name" value="Lambda_DNA-bd_dom_sf"/>
</dbReference>
<sequence length="105" mass="11513">MKRIADFDAADYLDSDAVIAEYLNAALEDENPDVFLQAVADVAKARGMGQLARDAGLGRESLYKAVAPGAKPRYDTVFRLVRALGIELRATPMSRTTPTRKRATR</sequence>
<dbReference type="NCBIfam" id="TIGR02684">
    <property type="entry name" value="dnstrm_HI1420"/>
    <property type="match status" value="1"/>
</dbReference>
<dbReference type="GO" id="GO:0003677">
    <property type="term" value="F:DNA binding"/>
    <property type="evidence" value="ECO:0007669"/>
    <property type="project" value="InterPro"/>
</dbReference>
<dbReference type="SUPFAM" id="SSF47413">
    <property type="entry name" value="lambda repressor-like DNA-binding domains"/>
    <property type="match status" value="1"/>
</dbReference>